<dbReference type="PROSITE" id="PS51257">
    <property type="entry name" value="PROKAR_LIPOPROTEIN"/>
    <property type="match status" value="1"/>
</dbReference>
<evidence type="ECO:0000259" key="1">
    <source>
        <dbReference type="Pfam" id="PF16130"/>
    </source>
</evidence>
<dbReference type="NCBIfam" id="TIGR04456">
    <property type="entry name" value="LruC_dom"/>
    <property type="match status" value="1"/>
</dbReference>
<evidence type="ECO:0000313" key="2">
    <source>
        <dbReference type="EMBL" id="CUO62734.1"/>
    </source>
</evidence>
<dbReference type="InterPro" id="IPR031025">
    <property type="entry name" value="LruC_dom"/>
</dbReference>
<sequence>MKIKKLIYVLVGTLVVASSCSDTELGNGKEGTGTEPAASFPLVKVYADEKGEHLLAGNILVKEGAPRTITLNVPIHTEKVYMEYNTVSGAVKKTAFTLSPATRSETYPTGDFAYETSRIAAVKLSLPEDAVKPTDETDAGYLFYHSTGVAMFEDGWPKQSTWYDKDFNDVVFEYDIKVTECQDEEQMAKQGSKEELLLTLDVRAVGGTYPTRLGVILENLDNKYIDRITAKLVLKGGQGTMRDLGNGVELSAQPSVSVSASGWRWDSDVATVSRFAKLDVDTKPTEGTVITLDGLSSLKDNNDDLFQTTPGKVREGLPMLRAEVRLIGKDNLEGADRTAQLKVFRDLILDTQRQNFFIYTHEGKEIHMRGYQPTSAYKESYAKDAALVSGDEAINENIPYCNKNGFVWGIKVPAGTRHAVEHKAFEEAYPKFSEWAKNNGTLNKGWYLEPDAEKTIRYW</sequence>
<dbReference type="Proteomes" id="UP000095657">
    <property type="component" value="Unassembled WGS sequence"/>
</dbReference>
<dbReference type="RefSeq" id="WP_055170198.1">
    <property type="nucleotide sequence ID" value="NZ_CZAI01000001.1"/>
</dbReference>
<organism evidence="2 3">
    <name type="scientific">Bacteroides caccae</name>
    <dbReference type="NCBI Taxonomy" id="47678"/>
    <lineage>
        <taxon>Bacteria</taxon>
        <taxon>Pseudomonadati</taxon>
        <taxon>Bacteroidota</taxon>
        <taxon>Bacteroidia</taxon>
        <taxon>Bacteroidales</taxon>
        <taxon>Bacteroidaceae</taxon>
        <taxon>Bacteroides</taxon>
    </lineage>
</organism>
<proteinExistence type="predicted"/>
<evidence type="ECO:0000313" key="3">
    <source>
        <dbReference type="Proteomes" id="UP000095657"/>
    </source>
</evidence>
<protein>
    <recommendedName>
        <fullName evidence="1">DUF4842 domain-containing protein</fullName>
    </recommendedName>
</protein>
<reference evidence="2 3" key="1">
    <citation type="submission" date="2015-09" db="EMBL/GenBank/DDBJ databases">
        <authorList>
            <consortium name="Pathogen Informatics"/>
        </authorList>
    </citation>
    <scope>NUCLEOTIDE SEQUENCE [LARGE SCALE GENOMIC DNA]</scope>
    <source>
        <strain evidence="2 3">2789STDY5834880</strain>
    </source>
</reference>
<dbReference type="STRING" id="47678.ERS852494_00359"/>
<feature type="domain" description="DUF4842" evidence="1">
    <location>
        <begin position="198"/>
        <end position="447"/>
    </location>
</feature>
<dbReference type="Pfam" id="PF16130">
    <property type="entry name" value="DUF4842"/>
    <property type="match status" value="1"/>
</dbReference>
<dbReference type="EMBL" id="CZAI01000001">
    <property type="protein sequence ID" value="CUO62734.1"/>
    <property type="molecule type" value="Genomic_DNA"/>
</dbReference>
<gene>
    <name evidence="2" type="ORF">ERS852494_00359</name>
</gene>
<dbReference type="AlphaFoldDB" id="A0A174GJN0"/>
<dbReference type="InterPro" id="IPR032295">
    <property type="entry name" value="DUF4842"/>
</dbReference>
<name>A0A174GJN0_9BACE</name>
<accession>A0A174GJN0</accession>